<evidence type="ECO:0000256" key="1">
    <source>
        <dbReference type="SAM" id="MobiDB-lite"/>
    </source>
</evidence>
<comment type="caution">
    <text evidence="2">The sequence shown here is derived from an EMBL/GenBank/DDBJ whole genome shotgun (WGS) entry which is preliminary data.</text>
</comment>
<sequence>MEVIFVAKRLPGLVEIYKGIRKSVAPPTRAQRDRRDDLKREVARREMEKHKGYRGSGDAGGSEREDD</sequence>
<protein>
    <submittedName>
        <fullName evidence="2">Uncharacterized protein</fullName>
    </submittedName>
</protein>
<name>A0A2N3G7C7_9ACTN</name>
<evidence type="ECO:0000313" key="3">
    <source>
        <dbReference type="Proteomes" id="UP000233654"/>
    </source>
</evidence>
<dbReference type="Proteomes" id="UP000233654">
    <property type="component" value="Unassembled WGS sequence"/>
</dbReference>
<feature type="compositionally biased region" description="Basic and acidic residues" evidence="1">
    <location>
        <begin position="30"/>
        <end position="50"/>
    </location>
</feature>
<gene>
    <name evidence="2" type="ORF">CVT63_02430</name>
</gene>
<organism evidence="2 3">
    <name type="scientific">Candidatus Anoxymicrobium japonicum</name>
    <dbReference type="NCBI Taxonomy" id="2013648"/>
    <lineage>
        <taxon>Bacteria</taxon>
        <taxon>Bacillati</taxon>
        <taxon>Actinomycetota</taxon>
        <taxon>Candidatus Geothermincolia</taxon>
        <taxon>Candidatus Geothermincolales</taxon>
        <taxon>Candidatus Anoxymicrobiaceae</taxon>
        <taxon>Candidatus Anoxymicrobium</taxon>
    </lineage>
</organism>
<accession>A0A2N3G7C7</accession>
<feature type="region of interest" description="Disordered" evidence="1">
    <location>
        <begin position="24"/>
        <end position="67"/>
    </location>
</feature>
<reference evidence="2 3" key="1">
    <citation type="journal article" date="2017" name="ISME J.">
        <title>Potential for microbial H2 and metal transformations associated with novel bacteria and archaea in deep terrestrial subsurface sediments.</title>
        <authorList>
            <person name="Hernsdorf A.W."/>
            <person name="Amano Y."/>
            <person name="Miyakawa K."/>
            <person name="Ise K."/>
            <person name="Suzuki Y."/>
            <person name="Anantharaman K."/>
            <person name="Probst A."/>
            <person name="Burstein D."/>
            <person name="Thomas B.C."/>
            <person name="Banfield J.F."/>
        </authorList>
    </citation>
    <scope>NUCLEOTIDE SEQUENCE [LARGE SCALE GENOMIC DNA]</scope>
    <source>
        <strain evidence="2">HGW-Actinobacteria-3</strain>
    </source>
</reference>
<proteinExistence type="predicted"/>
<dbReference type="AlphaFoldDB" id="A0A2N3G7C7"/>
<dbReference type="EMBL" id="PHEX01000014">
    <property type="protein sequence ID" value="PKQ28484.1"/>
    <property type="molecule type" value="Genomic_DNA"/>
</dbReference>
<evidence type="ECO:0000313" key="2">
    <source>
        <dbReference type="EMBL" id="PKQ28484.1"/>
    </source>
</evidence>